<feature type="compositionally biased region" description="Pro residues" evidence="1">
    <location>
        <begin position="53"/>
        <end position="66"/>
    </location>
</feature>
<dbReference type="EMBL" id="BTRK01000001">
    <property type="protein sequence ID" value="GMR29871.1"/>
    <property type="molecule type" value="Genomic_DNA"/>
</dbReference>
<gene>
    <name evidence="2" type="ORF">PMAYCL1PPCAC_00066</name>
</gene>
<protein>
    <submittedName>
        <fullName evidence="2">Uncharacterized protein</fullName>
    </submittedName>
</protein>
<evidence type="ECO:0000313" key="2">
    <source>
        <dbReference type="EMBL" id="GMR29871.1"/>
    </source>
</evidence>
<feature type="non-terminal residue" evidence="2">
    <location>
        <position position="1"/>
    </location>
</feature>
<feature type="region of interest" description="Disordered" evidence="1">
    <location>
        <begin position="46"/>
        <end position="66"/>
    </location>
</feature>
<comment type="caution">
    <text evidence="2">The sequence shown here is derived from an EMBL/GenBank/DDBJ whole genome shotgun (WGS) entry which is preliminary data.</text>
</comment>
<reference evidence="3" key="1">
    <citation type="submission" date="2022-10" db="EMBL/GenBank/DDBJ databases">
        <title>Genome assembly of Pristionchus species.</title>
        <authorList>
            <person name="Yoshida K."/>
            <person name="Sommer R.J."/>
        </authorList>
    </citation>
    <scope>NUCLEOTIDE SEQUENCE [LARGE SCALE GENOMIC DNA]</scope>
    <source>
        <strain evidence="3">RS5460</strain>
    </source>
</reference>
<sequence>RRPHAASRRRRSRWRQPTRDSRASLTQSCTYQTVLNRSLKIPNLVTSSSLPTVPSPSLPYPSFPTL</sequence>
<dbReference type="Proteomes" id="UP001328107">
    <property type="component" value="Unassembled WGS sequence"/>
</dbReference>
<name>A0AAN5C614_9BILA</name>
<organism evidence="2 3">
    <name type="scientific">Pristionchus mayeri</name>
    <dbReference type="NCBI Taxonomy" id="1317129"/>
    <lineage>
        <taxon>Eukaryota</taxon>
        <taxon>Metazoa</taxon>
        <taxon>Ecdysozoa</taxon>
        <taxon>Nematoda</taxon>
        <taxon>Chromadorea</taxon>
        <taxon>Rhabditida</taxon>
        <taxon>Rhabditina</taxon>
        <taxon>Diplogasteromorpha</taxon>
        <taxon>Diplogasteroidea</taxon>
        <taxon>Neodiplogasteridae</taxon>
        <taxon>Pristionchus</taxon>
    </lineage>
</organism>
<proteinExistence type="predicted"/>
<feature type="compositionally biased region" description="Basic residues" evidence="1">
    <location>
        <begin position="1"/>
        <end position="16"/>
    </location>
</feature>
<feature type="region of interest" description="Disordered" evidence="1">
    <location>
        <begin position="1"/>
        <end position="27"/>
    </location>
</feature>
<dbReference type="AlphaFoldDB" id="A0AAN5C614"/>
<keyword evidence="3" id="KW-1185">Reference proteome</keyword>
<accession>A0AAN5C614</accession>
<evidence type="ECO:0000256" key="1">
    <source>
        <dbReference type="SAM" id="MobiDB-lite"/>
    </source>
</evidence>
<evidence type="ECO:0000313" key="3">
    <source>
        <dbReference type="Proteomes" id="UP001328107"/>
    </source>
</evidence>